<keyword evidence="1" id="KW-0472">Membrane</keyword>
<evidence type="ECO:0000256" key="1">
    <source>
        <dbReference type="SAM" id="Phobius"/>
    </source>
</evidence>
<dbReference type="AlphaFoldDB" id="A0A183SSY8"/>
<reference evidence="2 3" key="2">
    <citation type="submission" date="2018-11" db="EMBL/GenBank/DDBJ databases">
        <authorList>
            <consortium name="Pathogen Informatics"/>
        </authorList>
    </citation>
    <scope>NUCLEOTIDE SEQUENCE [LARGE SCALE GENOMIC DNA]</scope>
    <source>
        <strain evidence="2 3">NST_G2</strain>
    </source>
</reference>
<accession>A0A183SSY8</accession>
<feature type="transmembrane region" description="Helical" evidence="1">
    <location>
        <begin position="20"/>
        <end position="41"/>
    </location>
</feature>
<reference evidence="4" key="1">
    <citation type="submission" date="2016-06" db="UniProtKB">
        <authorList>
            <consortium name="WormBaseParasite"/>
        </authorList>
    </citation>
    <scope>IDENTIFICATION</scope>
</reference>
<name>A0A183SSY8_SCHSO</name>
<protein>
    <submittedName>
        <fullName evidence="4">Secreted protein</fullName>
    </submittedName>
</protein>
<sequence length="131" mass="14673">MTRHFAVTLCWREGRGLTELIFLPIFACFCSGTLVQVLHALNSAGPPAEPHLMHKSWFKKLRDYGRCVLIPGSEHLPDHAIIPLAMNFSINEDIICIRPVSSMWLRTPNSLQLTSSANLANDEIETECGIE</sequence>
<dbReference type="EMBL" id="UYSU01034094">
    <property type="protein sequence ID" value="VDL93721.1"/>
    <property type="molecule type" value="Genomic_DNA"/>
</dbReference>
<dbReference type="Proteomes" id="UP000275846">
    <property type="component" value="Unassembled WGS sequence"/>
</dbReference>
<organism evidence="4">
    <name type="scientific">Schistocephalus solidus</name>
    <name type="common">Tapeworm</name>
    <dbReference type="NCBI Taxonomy" id="70667"/>
    <lineage>
        <taxon>Eukaryota</taxon>
        <taxon>Metazoa</taxon>
        <taxon>Spiralia</taxon>
        <taxon>Lophotrochozoa</taxon>
        <taxon>Platyhelminthes</taxon>
        <taxon>Cestoda</taxon>
        <taxon>Eucestoda</taxon>
        <taxon>Diphyllobothriidea</taxon>
        <taxon>Diphyllobothriidae</taxon>
        <taxon>Schistocephalus</taxon>
    </lineage>
</organism>
<dbReference type="WBParaSite" id="SSLN_0000760401-mRNA-1">
    <property type="protein sequence ID" value="SSLN_0000760401-mRNA-1"/>
    <property type="gene ID" value="SSLN_0000760401"/>
</dbReference>
<evidence type="ECO:0000313" key="3">
    <source>
        <dbReference type="Proteomes" id="UP000275846"/>
    </source>
</evidence>
<keyword evidence="1" id="KW-0812">Transmembrane</keyword>
<gene>
    <name evidence="2" type="ORF">SSLN_LOCUS7336</name>
</gene>
<evidence type="ECO:0000313" key="4">
    <source>
        <dbReference type="WBParaSite" id="SSLN_0000760401-mRNA-1"/>
    </source>
</evidence>
<proteinExistence type="predicted"/>
<keyword evidence="1" id="KW-1133">Transmembrane helix</keyword>
<keyword evidence="3" id="KW-1185">Reference proteome</keyword>
<evidence type="ECO:0000313" key="2">
    <source>
        <dbReference type="EMBL" id="VDL93721.1"/>
    </source>
</evidence>